<dbReference type="InterPro" id="IPR036365">
    <property type="entry name" value="PGBD-like_sf"/>
</dbReference>
<proteinExistence type="predicted"/>
<dbReference type="SUPFAM" id="SSF47090">
    <property type="entry name" value="PGBD-like"/>
    <property type="match status" value="1"/>
</dbReference>
<dbReference type="Gene3D" id="3.40.390.10">
    <property type="entry name" value="Collagenase (Catalytic Domain)"/>
    <property type="match status" value="1"/>
</dbReference>
<evidence type="ECO:0000313" key="2">
    <source>
        <dbReference type="Proteomes" id="UP000617340"/>
    </source>
</evidence>
<dbReference type="AlphaFoldDB" id="A0A834J394"/>
<dbReference type="EMBL" id="JACSDZ010000024">
    <property type="protein sequence ID" value="KAF7379709.1"/>
    <property type="molecule type" value="Genomic_DNA"/>
</dbReference>
<dbReference type="GO" id="GO:0008237">
    <property type="term" value="F:metallopeptidase activity"/>
    <property type="evidence" value="ECO:0007669"/>
    <property type="project" value="InterPro"/>
</dbReference>
<evidence type="ECO:0008006" key="3">
    <source>
        <dbReference type="Google" id="ProtNLM"/>
    </source>
</evidence>
<reference evidence="1" key="1">
    <citation type="journal article" date="2020" name="G3 (Bethesda)">
        <title>High-Quality Assemblies for Three Invasive Social Wasps from the &lt;i&gt;Vespula&lt;/i&gt; Genus.</title>
        <authorList>
            <person name="Harrop T.W.R."/>
            <person name="Guhlin J."/>
            <person name="McLaughlin G.M."/>
            <person name="Permina E."/>
            <person name="Stockwell P."/>
            <person name="Gilligan J."/>
            <person name="Le Lec M.F."/>
            <person name="Gruber M.A.M."/>
            <person name="Quinn O."/>
            <person name="Lovegrove M."/>
            <person name="Duncan E.J."/>
            <person name="Remnant E.J."/>
            <person name="Van Eeckhoven J."/>
            <person name="Graham B."/>
            <person name="Knapp R.A."/>
            <person name="Langford K.W."/>
            <person name="Kronenberg Z."/>
            <person name="Press M.O."/>
            <person name="Eacker S.M."/>
            <person name="Wilson-Rankin E.E."/>
            <person name="Purcell J."/>
            <person name="Lester P.J."/>
            <person name="Dearden P.K."/>
        </authorList>
    </citation>
    <scope>NUCLEOTIDE SEQUENCE</scope>
    <source>
        <strain evidence="1">Linc-1</strain>
    </source>
</reference>
<evidence type="ECO:0000313" key="1">
    <source>
        <dbReference type="EMBL" id="KAF7379709.1"/>
    </source>
</evidence>
<sequence>MVCWNRFSGIPVTGEIDDATRKLMKARRCGLSDRQNPRYSRTRRKRFTIHGQRWPYRNLTWRLPVSGLLSGKYPNFITEHGNGKWGLEDGVGRREGRERDGCGLASEREEDWNTLAKQISMAEKSFTSFCIRTGVSMKHSYRAFGIAEKRDS</sequence>
<name>A0A834J394_VESGE</name>
<accession>A0A834J394</accession>
<keyword evidence="2" id="KW-1185">Reference proteome</keyword>
<dbReference type="InterPro" id="IPR024079">
    <property type="entry name" value="MetalloPept_cat_dom_sf"/>
</dbReference>
<organism evidence="1 2">
    <name type="scientific">Vespula germanica</name>
    <name type="common">German yellow jacket</name>
    <name type="synonym">Paravespula germanica</name>
    <dbReference type="NCBI Taxonomy" id="30212"/>
    <lineage>
        <taxon>Eukaryota</taxon>
        <taxon>Metazoa</taxon>
        <taxon>Ecdysozoa</taxon>
        <taxon>Arthropoda</taxon>
        <taxon>Hexapoda</taxon>
        <taxon>Insecta</taxon>
        <taxon>Pterygota</taxon>
        <taxon>Neoptera</taxon>
        <taxon>Endopterygota</taxon>
        <taxon>Hymenoptera</taxon>
        <taxon>Apocrita</taxon>
        <taxon>Aculeata</taxon>
        <taxon>Vespoidea</taxon>
        <taxon>Vespidae</taxon>
        <taxon>Vespinae</taxon>
        <taxon>Vespula</taxon>
    </lineage>
</organism>
<gene>
    <name evidence="1" type="ORF">HZH68_016657</name>
</gene>
<protein>
    <recommendedName>
        <fullName evidence="3">Matrix metalloproteinase</fullName>
    </recommendedName>
</protein>
<dbReference type="Proteomes" id="UP000617340">
    <property type="component" value="Unassembled WGS sequence"/>
</dbReference>
<comment type="caution">
    <text evidence="1">The sequence shown here is derived from an EMBL/GenBank/DDBJ whole genome shotgun (WGS) entry which is preliminary data.</text>
</comment>